<protein>
    <submittedName>
        <fullName evidence="2">Uncharacterized protein</fullName>
    </submittedName>
</protein>
<evidence type="ECO:0000313" key="2">
    <source>
        <dbReference type="EMBL" id="BCK00369.1"/>
    </source>
</evidence>
<proteinExistence type="predicted"/>
<gene>
    <name evidence="2" type="ORF">bsdcttw_34090</name>
</gene>
<feature type="transmembrane region" description="Helical" evidence="1">
    <location>
        <begin position="6"/>
        <end position="23"/>
    </location>
</feature>
<organism evidence="2 3">
    <name type="scientific">Anaerocolumna chitinilytica</name>
    <dbReference type="NCBI Taxonomy" id="1727145"/>
    <lineage>
        <taxon>Bacteria</taxon>
        <taxon>Bacillati</taxon>
        <taxon>Bacillota</taxon>
        <taxon>Clostridia</taxon>
        <taxon>Lachnospirales</taxon>
        <taxon>Lachnospiraceae</taxon>
        <taxon>Anaerocolumna</taxon>
    </lineage>
</organism>
<keyword evidence="3" id="KW-1185">Reference proteome</keyword>
<keyword evidence="1" id="KW-0472">Membrane</keyword>
<reference evidence="2 3" key="1">
    <citation type="submission" date="2020-08" db="EMBL/GenBank/DDBJ databases">
        <title>Draft genome sequencing of an Anaerocolumna strain isolated from anoxic soil subjected to BSD treatment.</title>
        <authorList>
            <person name="Uek A."/>
            <person name="Tonouchi A."/>
        </authorList>
    </citation>
    <scope>NUCLEOTIDE SEQUENCE [LARGE SCALE GENOMIC DNA]</scope>
    <source>
        <strain evidence="2 3">CTTW</strain>
    </source>
</reference>
<dbReference type="AlphaFoldDB" id="A0A7I8DPM9"/>
<keyword evidence="1" id="KW-0812">Transmembrane</keyword>
<dbReference type="Proteomes" id="UP000515703">
    <property type="component" value="Chromosome"/>
</dbReference>
<reference evidence="2 3" key="2">
    <citation type="submission" date="2020-08" db="EMBL/GenBank/DDBJ databases">
        <authorList>
            <person name="Ueki A."/>
            <person name="Tonouchi A."/>
        </authorList>
    </citation>
    <scope>NUCLEOTIDE SEQUENCE [LARGE SCALE GENOMIC DNA]</scope>
    <source>
        <strain evidence="2 3">CTTW</strain>
    </source>
</reference>
<sequence>MLKGYLVAEISLLLFVFLGQKYFDVLGIDKKFKVKYTSIQVKNIGGNYYGYDFTLVWQ</sequence>
<name>A0A7I8DPM9_9FIRM</name>
<keyword evidence="1" id="KW-1133">Transmembrane helix</keyword>
<dbReference type="KEGG" id="acht:bsdcttw_34090"/>
<evidence type="ECO:0000313" key="3">
    <source>
        <dbReference type="Proteomes" id="UP000515703"/>
    </source>
</evidence>
<dbReference type="EMBL" id="AP023368">
    <property type="protein sequence ID" value="BCK00369.1"/>
    <property type="molecule type" value="Genomic_DNA"/>
</dbReference>
<evidence type="ECO:0000256" key="1">
    <source>
        <dbReference type="SAM" id="Phobius"/>
    </source>
</evidence>
<accession>A0A7I8DPM9</accession>